<dbReference type="SUPFAM" id="SSF52540">
    <property type="entry name" value="P-loop containing nucleoside triphosphate hydrolases"/>
    <property type="match status" value="1"/>
</dbReference>
<gene>
    <name evidence="2" type="ORF">BECKH772A_GA0070896_103165</name>
    <name evidence="1" type="ORF">BECKH772B_GA0070898_103195</name>
    <name evidence="3" type="ORF">BECKH772C_GA0070978_103145</name>
</gene>
<dbReference type="AlphaFoldDB" id="A0A450VMG9"/>
<dbReference type="EMBL" id="CAADFJ010000314">
    <property type="protein sequence ID" value="VFK05941.1"/>
    <property type="molecule type" value="Genomic_DNA"/>
</dbReference>
<evidence type="ECO:0000313" key="2">
    <source>
        <dbReference type="EMBL" id="VFK03305.1"/>
    </source>
</evidence>
<protein>
    <recommendedName>
        <fullName evidence="4">Sulfotransferase family protein</fullName>
    </recommendedName>
</protein>
<dbReference type="Pfam" id="PF19798">
    <property type="entry name" value="Sulfotransfer_5"/>
    <property type="match status" value="1"/>
</dbReference>
<dbReference type="EMBL" id="CAADFG010000316">
    <property type="protein sequence ID" value="VFK03305.1"/>
    <property type="molecule type" value="Genomic_DNA"/>
</dbReference>
<dbReference type="InterPro" id="IPR053226">
    <property type="entry name" value="Pyrrolopyrazine_biosynth_F"/>
</dbReference>
<organism evidence="3">
    <name type="scientific">Candidatus Kentrum eta</name>
    <dbReference type="NCBI Taxonomy" id="2126337"/>
    <lineage>
        <taxon>Bacteria</taxon>
        <taxon>Pseudomonadati</taxon>
        <taxon>Pseudomonadota</taxon>
        <taxon>Gammaproteobacteria</taxon>
        <taxon>Candidatus Kentrum</taxon>
    </lineage>
</organism>
<sequence length="162" mass="18996">MCYHCHDNLVNDDDFLRRITNTFLIRDPAKSISSHLYINPNATLDEIGYEKENGIFNRVVSLTGAFPIVIDAQDLVLNPRKTIKEYCDFLKLPFIEGSLSWNSGHREEWNTWKGWHKSVSSSEGIEEIKSIYKETITNNKKASYYYNHHLPYYNKLLRYVNS</sequence>
<evidence type="ECO:0000313" key="1">
    <source>
        <dbReference type="EMBL" id="VFK02987.1"/>
    </source>
</evidence>
<evidence type="ECO:0000313" key="3">
    <source>
        <dbReference type="EMBL" id="VFK05941.1"/>
    </source>
</evidence>
<dbReference type="Gene3D" id="3.40.50.300">
    <property type="entry name" value="P-loop containing nucleotide triphosphate hydrolases"/>
    <property type="match status" value="1"/>
</dbReference>
<proteinExistence type="predicted"/>
<dbReference type="InterPro" id="IPR027417">
    <property type="entry name" value="P-loop_NTPase"/>
</dbReference>
<dbReference type="PANTHER" id="PTHR48419:SF1">
    <property type="entry name" value="SULFOTRANSFERASE DOMAIN-CONTAINING PROTEIN"/>
    <property type="match status" value="1"/>
</dbReference>
<name>A0A450VMG9_9GAMM</name>
<evidence type="ECO:0008006" key="4">
    <source>
        <dbReference type="Google" id="ProtNLM"/>
    </source>
</evidence>
<dbReference type="EMBL" id="CAADFI010000319">
    <property type="protein sequence ID" value="VFK02987.1"/>
    <property type="molecule type" value="Genomic_DNA"/>
</dbReference>
<dbReference type="PANTHER" id="PTHR48419">
    <property type="entry name" value="SULFOTRANSFERASE DOMAIN-CONTAINING PROTEIN"/>
    <property type="match status" value="1"/>
</dbReference>
<reference evidence="3" key="1">
    <citation type="submission" date="2019-02" db="EMBL/GenBank/DDBJ databases">
        <authorList>
            <person name="Gruber-Vodicka R. H."/>
            <person name="Seah K. B. B."/>
        </authorList>
    </citation>
    <scope>NUCLEOTIDE SEQUENCE</scope>
    <source>
        <strain evidence="3">BECK_SA2B12</strain>
        <strain evidence="2">BECK_SA2B15</strain>
        <strain evidence="1">BECK_SA2B20</strain>
    </source>
</reference>
<accession>A0A450VMG9</accession>